<organismHost>
    <name type="scientific">Zea mays</name>
    <name type="common">Maize</name>
    <dbReference type="NCBI Taxonomy" id="4577"/>
</organismHost>
<name>A0A650ABA9_MRDV</name>
<organismHost>
    <name type="scientific">Lolium perenne</name>
    <name type="common">Perennial ryegrass</name>
    <dbReference type="NCBI Taxonomy" id="4522"/>
</organismHost>
<gene>
    <name evidence="2" type="primary">P3</name>
</gene>
<organismHost>
    <name type="scientific">Digitaria sanguinalis</name>
    <dbReference type="NCBI Taxonomy" id="121769"/>
</organismHost>
<protein>
    <submittedName>
        <fullName evidence="2">Structural protein P3</fullName>
    </submittedName>
</protein>
<accession>A0A650ABA9</accession>
<organismHost>
    <name type="scientific">Hordeum vulgare</name>
    <name type="common">Barley</name>
    <dbReference type="NCBI Taxonomy" id="4513"/>
</organismHost>
<organismHost>
    <name type="scientific">Setaria verticillata</name>
    <dbReference type="NCBI Taxonomy" id="149379"/>
</organismHost>
<organismHost>
    <name type="scientific">Echinochloa crus-galli</name>
    <name type="common">Barnyard grass</name>
    <name type="synonym">Panicum crus-galli</name>
    <dbReference type="NCBI Taxonomy" id="90397"/>
</organismHost>
<dbReference type="Pfam" id="PF20831">
    <property type="entry name" value="Reov_VP3_MTase1"/>
    <property type="match status" value="1"/>
</dbReference>
<sequence>MLKVNVQALIYPFSGQITDIRRNQLIPTAKFKHTVLHQPIFITKLKNNKTSSPDPSKAKNTLKVNPVWSNAFFDWNSALINPWTVLPSSTGSGSMSIPSSKNADSDNAVLKNAEFINERLPSYIKLLFDSLDLKGNGYVNQFGFWALLYLDYSLHCLVPLEYYRQMLNLRTKENVIFLDTYNEVDYAISYLSRFPKLLYVNGYGRKFIKLPSFGKLGFTFEKDNIIGNVGNDLQYWTLWPLHNDYTQADTNRPNHANLLRNLSHFNNELVSIHYYPTFFYEHYLYFETVQELIKHQIYNVIRTYRAQLKLQDNLGTNRLERRGYYLTAYSPFYESFTDAVIEEFGELYLYLQLFGSLPFTSGNSSVIPNTYSQFDLYYHQRFRHLKEFGKLTFENLTEKYRRNNLKPFQLFFVYEQMYQLMQTISPSLNLNPNLEIIDFEEYGEGANLEDFDINDASACRLIDYPLGDALPLNTLEVFPPNLFEVSEHIRMMFESRFLSPYAMYPLPLVPGGHDSLIQTDESRLADFRKNTAQRKVFKALQKQVLNSKVVFRKYVEPNLIKSSIPSADFLFWVVYCVASSPKFTVSSQGDLDVPPITSDISNLIYTSPNTSSFKLLSLFFQFLHEKTFLQLNQPMSIVFLGAKNEPVANMLFNLSHGKWSVQRYGNDAEWPGKKANVLSINLKNVYDVVISDMDQSIGANVPSITANALKQLRVCLEAFSKRMIFKLQYCLFHTLSSITAMLREYGAEIAHSGQFIKLKIIRHAWSKVGSLEVFLVIDKVRTEETIPDDKELMKVVNTLGLSEPNQVFFTYMGTPRKYSLNDLNCKIFSVDITSEEMTNICSVFLNLSQCVSYGSSLYDKEHLNLTFFGTTNIQRIGLFMRNKQIYKALAITGNDHKPEGVFTPNTDFVIPGVREVLVLADAQRMVGWKMLKALHFDKGTLDLNLTAYDIGCRDYECAYMTVMDENTIIRYVGYDRASVLDVKRGIPVVKAEVDRAKLTELCSLGHVFAFNSYYMGFESRDELERELNYVVDTLVIKGFFFISFYAMHDDLKPILRHHGFIDITSADVAANKFTFGRYHAVATVSIDFVEEWKKKMMNKYDIYQIFLSANDVSFSCVLHGYSVNLDSMYFAPIYNLVSPCFLIHPKK</sequence>
<evidence type="ECO:0000313" key="2">
    <source>
        <dbReference type="EMBL" id="QGN19694.1"/>
    </source>
</evidence>
<feature type="domain" description="Reovirus VP3 protein Methyltransferase" evidence="1">
    <location>
        <begin position="608"/>
        <end position="777"/>
    </location>
</feature>
<reference evidence="2" key="1">
    <citation type="journal article" date="2020" name="Ann. Appl. Biol.">
        <title>The virome of maize rough dwarf disease: Molecular genome diversification, phylogeny and selection.</title>
        <authorList>
            <person name="Achon M.A."/>
            <person name="Serrano L."/>
            <person name="Clemente-Orta G."/>
            <person name="Barcelo A."/>
        </authorList>
    </citation>
    <scope>NUCLEOTIDE SEQUENCE</scope>
    <source>
        <strain evidence="2">VEN-2016</strain>
    </source>
</reference>
<organismHost>
    <name type="scientific">Triticum aestivum</name>
    <name type="common">Wheat</name>
    <dbReference type="NCBI Taxonomy" id="4565"/>
</organismHost>
<proteinExistence type="predicted"/>
<evidence type="ECO:0000259" key="1">
    <source>
        <dbReference type="Pfam" id="PF20831"/>
    </source>
</evidence>
<organismHost>
    <name type="scientific">Cynodon dactylon</name>
    <name type="common">Bermuda grass</name>
    <name type="synonym">Panicum dactylon</name>
    <dbReference type="NCBI Taxonomy" id="28909"/>
</organismHost>
<dbReference type="InterPro" id="IPR048607">
    <property type="entry name" value="Reov_VP3_MTase1"/>
</dbReference>
<organismHost>
    <name type="scientific">Avena sativa</name>
    <name type="common">Oat</name>
    <dbReference type="NCBI Taxonomy" id="4498"/>
</organismHost>
<dbReference type="EMBL" id="MN103281">
    <property type="protein sequence ID" value="QGN19694.1"/>
    <property type="molecule type" value="Genomic_RNA"/>
</dbReference>
<organism evidence="2">
    <name type="scientific">Maize rough dwarf virus</name>
    <name type="common">MRDV</name>
    <dbReference type="NCBI Taxonomy" id="10989"/>
    <lineage>
        <taxon>Viruses</taxon>
        <taxon>Riboviria</taxon>
        <taxon>Orthornavirae</taxon>
        <taxon>Duplornaviricota</taxon>
        <taxon>Resentoviricetes</taxon>
        <taxon>Reovirales</taxon>
        <taxon>Spinareoviridae</taxon>
        <taxon>Fijivirus</taxon>
        <taxon>Fijivirus zeae</taxon>
    </lineage>
</organism>